<comment type="similarity">
    <text evidence="2 9">Belongs to the chondroitin N-acetylgalactosaminyltransferase family.</text>
</comment>
<dbReference type="PANTHER" id="PTHR12369">
    <property type="entry name" value="CHONDROITIN SYNTHASE"/>
    <property type="match status" value="1"/>
</dbReference>
<feature type="transmembrane region" description="Helical" evidence="9">
    <location>
        <begin position="12"/>
        <end position="34"/>
    </location>
</feature>
<name>A0AAV2RVG7_MEGNR</name>
<dbReference type="Proteomes" id="UP001497623">
    <property type="component" value="Unassembled WGS sequence"/>
</dbReference>
<evidence type="ECO:0000313" key="10">
    <source>
        <dbReference type="EMBL" id="CAL4140045.1"/>
    </source>
</evidence>
<dbReference type="Gene3D" id="3.90.550.10">
    <property type="entry name" value="Spore Coat Polysaccharide Biosynthesis Protein SpsA, Chain A"/>
    <property type="match status" value="1"/>
</dbReference>
<keyword evidence="7 9" id="KW-0333">Golgi apparatus</keyword>
<feature type="transmembrane region" description="Helical" evidence="9">
    <location>
        <begin position="444"/>
        <end position="471"/>
    </location>
</feature>
<comment type="caution">
    <text evidence="10">The sequence shown here is derived from an EMBL/GenBank/DDBJ whole genome shotgun (WGS) entry which is preliminary data.</text>
</comment>
<evidence type="ECO:0000256" key="8">
    <source>
        <dbReference type="ARBA" id="ARBA00023136"/>
    </source>
</evidence>
<dbReference type="EMBL" id="CAXKWB010031698">
    <property type="protein sequence ID" value="CAL4140045.1"/>
    <property type="molecule type" value="Genomic_DNA"/>
</dbReference>
<organism evidence="10 11">
    <name type="scientific">Meganyctiphanes norvegica</name>
    <name type="common">Northern krill</name>
    <name type="synonym">Thysanopoda norvegica</name>
    <dbReference type="NCBI Taxonomy" id="48144"/>
    <lineage>
        <taxon>Eukaryota</taxon>
        <taxon>Metazoa</taxon>
        <taxon>Ecdysozoa</taxon>
        <taxon>Arthropoda</taxon>
        <taxon>Crustacea</taxon>
        <taxon>Multicrustacea</taxon>
        <taxon>Malacostraca</taxon>
        <taxon>Eumalacostraca</taxon>
        <taxon>Eucarida</taxon>
        <taxon>Euphausiacea</taxon>
        <taxon>Euphausiidae</taxon>
        <taxon>Meganyctiphanes</taxon>
    </lineage>
</organism>
<accession>A0AAV2RVG7</accession>
<keyword evidence="4 9" id="KW-0812">Transmembrane</keyword>
<reference evidence="10 11" key="1">
    <citation type="submission" date="2024-05" db="EMBL/GenBank/DDBJ databases">
        <authorList>
            <person name="Wallberg A."/>
        </authorList>
    </citation>
    <scope>NUCLEOTIDE SEQUENCE [LARGE SCALE GENOMIC DNA]</scope>
</reference>
<dbReference type="GO" id="GO:0047238">
    <property type="term" value="F:glucuronosyl-N-acetylgalactosaminyl-proteoglycan 4-beta-N-acetylgalactosaminyltransferase activity"/>
    <property type="evidence" value="ECO:0007669"/>
    <property type="project" value="TreeGrafter"/>
</dbReference>
<gene>
    <name evidence="10" type="ORF">MNOR_LOCUS28559</name>
</gene>
<evidence type="ECO:0000256" key="7">
    <source>
        <dbReference type="ARBA" id="ARBA00023034"/>
    </source>
</evidence>
<evidence type="ECO:0000256" key="5">
    <source>
        <dbReference type="ARBA" id="ARBA00022968"/>
    </source>
</evidence>
<dbReference type="GO" id="GO:0032580">
    <property type="term" value="C:Golgi cisterna membrane"/>
    <property type="evidence" value="ECO:0007669"/>
    <property type="project" value="UniProtKB-SubCell"/>
</dbReference>
<dbReference type="InterPro" id="IPR051227">
    <property type="entry name" value="CS_glycosyltransferase"/>
</dbReference>
<dbReference type="PANTHER" id="PTHR12369:SF45">
    <property type="entry name" value="HEXOSYLTRANSFERASE"/>
    <property type="match status" value="1"/>
</dbReference>
<evidence type="ECO:0000256" key="4">
    <source>
        <dbReference type="ARBA" id="ARBA00022692"/>
    </source>
</evidence>
<dbReference type="AlphaFoldDB" id="A0AAV2RVG7"/>
<dbReference type="CDD" id="cd00761">
    <property type="entry name" value="Glyco_tranf_GTA_type"/>
    <property type="match status" value="1"/>
</dbReference>
<comment type="caution">
    <text evidence="9">Lacks conserved residue(s) required for the propagation of feature annotation.</text>
</comment>
<proteinExistence type="inferred from homology"/>
<evidence type="ECO:0000256" key="2">
    <source>
        <dbReference type="ARBA" id="ARBA00009239"/>
    </source>
</evidence>
<dbReference type="EC" id="2.4.1.-" evidence="9"/>
<comment type="subcellular location">
    <subcellularLocation>
        <location evidence="1 9">Golgi apparatus</location>
        <location evidence="1 9">Golgi stack membrane</location>
        <topology evidence="1 9">Single-pass type II membrane protein</topology>
    </subcellularLocation>
</comment>
<keyword evidence="11" id="KW-1185">Reference proteome</keyword>
<keyword evidence="3 9" id="KW-0808">Transferase</keyword>
<evidence type="ECO:0000256" key="3">
    <source>
        <dbReference type="ARBA" id="ARBA00022679"/>
    </source>
</evidence>
<evidence type="ECO:0000256" key="6">
    <source>
        <dbReference type="ARBA" id="ARBA00022989"/>
    </source>
</evidence>
<dbReference type="Pfam" id="PF05679">
    <property type="entry name" value="CHGN"/>
    <property type="match status" value="1"/>
</dbReference>
<protein>
    <recommendedName>
        <fullName evidence="9">Hexosyltransferase</fullName>
        <ecNumber evidence="9">2.4.1.-</ecNumber>
    </recommendedName>
</protein>
<sequence length="487" mass="56145">MVARRRCSTWTTVLCVTPAILVTLYVTTIGQWHYPGDADVSVAPYASTEEPESWNFLEENFQYPKETIEESIPFRYFEGIKTYQSDGDAVRSMTQHEKSLLMKARDDGAKHLADMHPDSKPAFLSGRYRWLPDGIEYDFHYYSRTTMETKRVSAFQKLGPLRIVKYFAVNQKEVVNIIVPLKGRVSKYVTFLNHLISDVLPYDEDMTLTVVYFEDDFMQSAEEVTRETLASFPNFKWSFVPVNRKEFSRGYGLNVGVQHAEKENMGQLLFFCDVDVRMHPDFFQRCRSNTQLGQQVYYPVVFSLYNPSLVYPLLDRDIPPTPEQLLVDQDTGFWRNFGFGMSCMYIPDYKASGGFPDISTWGGEDTKLYENFLNIKSIKVIRSPDPGLFHLYHKKECNDITSLTYPSCLKSKAMTEGSQLQLGLTLVKLTDGTDLEGILSKRFYYFWLIKYLAIVLVVSVLANLIQAVGLLRNTGYNARLNARIRRH</sequence>
<evidence type="ECO:0000256" key="1">
    <source>
        <dbReference type="ARBA" id="ARBA00004447"/>
    </source>
</evidence>
<evidence type="ECO:0000313" key="11">
    <source>
        <dbReference type="Proteomes" id="UP001497623"/>
    </source>
</evidence>
<dbReference type="InterPro" id="IPR029044">
    <property type="entry name" value="Nucleotide-diphossugar_trans"/>
</dbReference>
<keyword evidence="8 9" id="KW-0472">Membrane</keyword>
<keyword evidence="5 9" id="KW-0735">Signal-anchor</keyword>
<evidence type="ECO:0000256" key="9">
    <source>
        <dbReference type="RuleBase" id="RU364016"/>
    </source>
</evidence>
<dbReference type="InterPro" id="IPR008428">
    <property type="entry name" value="Chond_GalNAc"/>
</dbReference>
<keyword evidence="6 9" id="KW-1133">Transmembrane helix</keyword>
<dbReference type="SUPFAM" id="SSF53448">
    <property type="entry name" value="Nucleotide-diphospho-sugar transferases"/>
    <property type="match status" value="1"/>
</dbReference>